<keyword evidence="3" id="KW-0539">Nucleus</keyword>
<evidence type="ECO:0000256" key="2">
    <source>
        <dbReference type="ARBA" id="ARBA00023125"/>
    </source>
</evidence>
<proteinExistence type="predicted"/>
<dbReference type="Pfam" id="PF04218">
    <property type="entry name" value="CENP-B_N"/>
    <property type="match status" value="1"/>
</dbReference>
<dbReference type="PROSITE" id="PS51253">
    <property type="entry name" value="HTH_CENPB"/>
    <property type="match status" value="1"/>
</dbReference>
<organism evidence="5 6">
    <name type="scientific">Bactrocera dorsalis</name>
    <name type="common">Oriental fruit fly</name>
    <name type="synonym">Dacus dorsalis</name>
    <dbReference type="NCBI Taxonomy" id="27457"/>
    <lineage>
        <taxon>Eukaryota</taxon>
        <taxon>Metazoa</taxon>
        <taxon>Ecdysozoa</taxon>
        <taxon>Arthropoda</taxon>
        <taxon>Hexapoda</taxon>
        <taxon>Insecta</taxon>
        <taxon>Pterygota</taxon>
        <taxon>Neoptera</taxon>
        <taxon>Endopterygota</taxon>
        <taxon>Diptera</taxon>
        <taxon>Brachycera</taxon>
        <taxon>Muscomorpha</taxon>
        <taxon>Tephritoidea</taxon>
        <taxon>Tephritidae</taxon>
        <taxon>Bactrocera</taxon>
        <taxon>Bactrocera</taxon>
    </lineage>
</organism>
<accession>A0ABM3J5R1</accession>
<dbReference type="Pfam" id="PF03221">
    <property type="entry name" value="HTH_Tnp_Tc5"/>
    <property type="match status" value="1"/>
</dbReference>
<name>A0ABM3J5R1_BACDO</name>
<keyword evidence="5" id="KW-1185">Reference proteome</keyword>
<evidence type="ECO:0000256" key="1">
    <source>
        <dbReference type="ARBA" id="ARBA00004123"/>
    </source>
</evidence>
<dbReference type="InterPro" id="IPR007889">
    <property type="entry name" value="HTH_Psq"/>
</dbReference>
<evidence type="ECO:0000313" key="6">
    <source>
        <dbReference type="RefSeq" id="XP_049304568.1"/>
    </source>
</evidence>
<comment type="subcellular location">
    <subcellularLocation>
        <location evidence="1">Nucleus</location>
    </subcellularLocation>
</comment>
<dbReference type="PANTHER" id="PTHR19303">
    <property type="entry name" value="TRANSPOSON"/>
    <property type="match status" value="1"/>
</dbReference>
<dbReference type="PANTHER" id="PTHR19303:SF73">
    <property type="entry name" value="PROTEIN PDC2"/>
    <property type="match status" value="1"/>
</dbReference>
<protein>
    <submittedName>
        <fullName evidence="6">Tigger transposable element-derived protein 2-like</fullName>
    </submittedName>
</protein>
<feature type="domain" description="HTH CENPB-type" evidence="4">
    <location>
        <begin position="109"/>
        <end position="176"/>
    </location>
</feature>
<reference evidence="6" key="2">
    <citation type="submission" date="2025-08" db="UniProtKB">
        <authorList>
            <consortium name="RefSeq"/>
        </authorList>
    </citation>
    <scope>IDENTIFICATION</scope>
    <source>
        <tissue evidence="6">Adult</tissue>
    </source>
</reference>
<dbReference type="InterPro" id="IPR050863">
    <property type="entry name" value="CenT-Element_Derived"/>
</dbReference>
<dbReference type="Gene3D" id="1.10.10.60">
    <property type="entry name" value="Homeodomain-like"/>
    <property type="match status" value="2"/>
</dbReference>
<dbReference type="Proteomes" id="UP001652620">
    <property type="component" value="Chromosome 2"/>
</dbReference>
<gene>
    <name evidence="6" type="primary">LOC125776483</name>
</gene>
<dbReference type="RefSeq" id="XP_049304568.1">
    <property type="nucleotide sequence ID" value="XM_049448611.1"/>
</dbReference>
<dbReference type="InterPro" id="IPR009057">
    <property type="entry name" value="Homeodomain-like_sf"/>
</dbReference>
<keyword evidence="2" id="KW-0238">DNA-binding</keyword>
<dbReference type="SUPFAM" id="SSF46689">
    <property type="entry name" value="Homeodomain-like"/>
    <property type="match status" value="2"/>
</dbReference>
<sequence length="176" mass="20726">MFLIHYIRCYALFDIRSHTLFRTGNTRINLKCDRRKTFPQFCIKMTSKRSHKSLTLAEKEHILLQLSNGVSGKLLAEKYGAGTSTISDIKKNKEKLKNFFANCAAVSKDRKVLREPDYPEMEDKLYKWFQCQRERHITVTTNILKEKPAQIHAQCYENKTFSASKGWLYRFKNRHG</sequence>
<evidence type="ECO:0000259" key="4">
    <source>
        <dbReference type="PROSITE" id="PS51253"/>
    </source>
</evidence>
<reference evidence="5" key="1">
    <citation type="submission" date="2025-05" db="UniProtKB">
        <authorList>
            <consortium name="RefSeq"/>
        </authorList>
    </citation>
    <scope>NUCLEOTIDE SEQUENCE [LARGE SCALE GENOMIC DNA]</scope>
</reference>
<evidence type="ECO:0000313" key="5">
    <source>
        <dbReference type="Proteomes" id="UP001652620"/>
    </source>
</evidence>
<dbReference type="SMART" id="SM00674">
    <property type="entry name" value="CENPB"/>
    <property type="match status" value="1"/>
</dbReference>
<dbReference type="GeneID" id="125776483"/>
<dbReference type="InterPro" id="IPR006600">
    <property type="entry name" value="HTH_CenpB_DNA-bd_dom"/>
</dbReference>
<evidence type="ECO:0000256" key="3">
    <source>
        <dbReference type="ARBA" id="ARBA00023242"/>
    </source>
</evidence>